<dbReference type="InterPro" id="IPR036317">
    <property type="entry name" value="Cullin_homology_sf"/>
</dbReference>
<dbReference type="InterPro" id="IPR044554">
    <property type="entry name" value="ANAPC2"/>
</dbReference>
<dbReference type="AlphaFoldDB" id="D8LNH8"/>
<keyword evidence="2" id="KW-0132">Cell division</keyword>
<dbReference type="PROSITE" id="PS50069">
    <property type="entry name" value="CULLIN_2"/>
    <property type="match status" value="1"/>
</dbReference>
<dbReference type="SMART" id="SM00182">
    <property type="entry name" value="CULLIN"/>
    <property type="match status" value="1"/>
</dbReference>
<dbReference type="GO" id="GO:0007091">
    <property type="term" value="P:metaphase/anaphase transition of mitotic cell cycle"/>
    <property type="evidence" value="ECO:0007669"/>
    <property type="project" value="TreeGrafter"/>
</dbReference>
<dbReference type="SMART" id="SM01013">
    <property type="entry name" value="APC2"/>
    <property type="match status" value="1"/>
</dbReference>
<dbReference type="EMBL" id="FN648641">
    <property type="protein sequence ID" value="CBN77335.1"/>
    <property type="molecule type" value="Genomic_DNA"/>
</dbReference>
<reference evidence="7 8" key="1">
    <citation type="journal article" date="2010" name="Nature">
        <title>The Ectocarpus genome and the independent evolution of multicellularity in brown algae.</title>
        <authorList>
            <person name="Cock J.M."/>
            <person name="Sterck L."/>
            <person name="Rouze P."/>
            <person name="Scornet D."/>
            <person name="Allen A.E."/>
            <person name="Amoutzias G."/>
            <person name="Anthouard V."/>
            <person name="Artiguenave F."/>
            <person name="Aury J.M."/>
            <person name="Badger J.H."/>
            <person name="Beszteri B."/>
            <person name="Billiau K."/>
            <person name="Bonnet E."/>
            <person name="Bothwell J.H."/>
            <person name="Bowler C."/>
            <person name="Boyen C."/>
            <person name="Brownlee C."/>
            <person name="Carrano C.J."/>
            <person name="Charrier B."/>
            <person name="Cho G.Y."/>
            <person name="Coelho S.M."/>
            <person name="Collen J."/>
            <person name="Corre E."/>
            <person name="Da Silva C."/>
            <person name="Delage L."/>
            <person name="Delaroque N."/>
            <person name="Dittami S.M."/>
            <person name="Doulbeau S."/>
            <person name="Elias M."/>
            <person name="Farnham G."/>
            <person name="Gachon C.M."/>
            <person name="Gschloessl B."/>
            <person name="Heesch S."/>
            <person name="Jabbari K."/>
            <person name="Jubin C."/>
            <person name="Kawai H."/>
            <person name="Kimura K."/>
            <person name="Kloareg B."/>
            <person name="Kupper F.C."/>
            <person name="Lang D."/>
            <person name="Le Bail A."/>
            <person name="Leblanc C."/>
            <person name="Lerouge P."/>
            <person name="Lohr M."/>
            <person name="Lopez P.J."/>
            <person name="Martens C."/>
            <person name="Maumus F."/>
            <person name="Michel G."/>
            <person name="Miranda-Saavedra D."/>
            <person name="Morales J."/>
            <person name="Moreau H."/>
            <person name="Motomura T."/>
            <person name="Nagasato C."/>
            <person name="Napoli C.A."/>
            <person name="Nelson D.R."/>
            <person name="Nyvall-Collen P."/>
            <person name="Peters A.F."/>
            <person name="Pommier C."/>
            <person name="Potin P."/>
            <person name="Poulain J."/>
            <person name="Quesneville H."/>
            <person name="Read B."/>
            <person name="Rensing S.A."/>
            <person name="Ritter A."/>
            <person name="Rousvoal S."/>
            <person name="Samanta M."/>
            <person name="Samson G."/>
            <person name="Schroeder D.C."/>
            <person name="Segurens B."/>
            <person name="Strittmatter M."/>
            <person name="Tonon T."/>
            <person name="Tregear J.W."/>
            <person name="Valentin K."/>
            <person name="von Dassow P."/>
            <person name="Yamagishi T."/>
            <person name="Van de Peer Y."/>
            <person name="Wincker P."/>
        </authorList>
    </citation>
    <scope>NUCLEOTIDE SEQUENCE [LARGE SCALE GENOMIC DNA]</scope>
    <source>
        <strain evidence="8">Ec32 / CCAP1310/4</strain>
    </source>
</reference>
<dbReference type="InterPro" id="IPR059120">
    <property type="entry name" value="Cullin-like_AB"/>
</dbReference>
<dbReference type="Proteomes" id="UP000002630">
    <property type="component" value="Linkage Group LG22"/>
</dbReference>
<evidence type="ECO:0000256" key="5">
    <source>
        <dbReference type="PROSITE-ProRule" id="PRU00330"/>
    </source>
</evidence>
<dbReference type="Gene3D" id="3.30.230.130">
    <property type="entry name" value="Cullin, Chain C, Domain 2"/>
    <property type="match status" value="1"/>
</dbReference>
<keyword evidence="8" id="KW-1185">Reference proteome</keyword>
<gene>
    <name evidence="7" type="primary">APC2-Cullin</name>
    <name evidence="7" type="ORF">Esi_0044_0151</name>
</gene>
<dbReference type="SUPFAM" id="SSF46785">
    <property type="entry name" value="Winged helix' DNA-binding domain"/>
    <property type="match status" value="1"/>
</dbReference>
<dbReference type="GO" id="GO:0051301">
    <property type="term" value="P:cell division"/>
    <property type="evidence" value="ECO:0007669"/>
    <property type="project" value="UniProtKB-KW"/>
</dbReference>
<dbReference type="OMA" id="ETCANRC"/>
<organism evidence="7 8">
    <name type="scientific">Ectocarpus siliculosus</name>
    <name type="common">Brown alga</name>
    <name type="synonym">Conferva siliculosa</name>
    <dbReference type="NCBI Taxonomy" id="2880"/>
    <lineage>
        <taxon>Eukaryota</taxon>
        <taxon>Sar</taxon>
        <taxon>Stramenopiles</taxon>
        <taxon>Ochrophyta</taxon>
        <taxon>PX clade</taxon>
        <taxon>Phaeophyceae</taxon>
        <taxon>Ectocarpales</taxon>
        <taxon>Ectocarpaceae</taxon>
        <taxon>Ectocarpus</taxon>
    </lineage>
</organism>
<dbReference type="PANTHER" id="PTHR45957:SF1">
    <property type="entry name" value="ANAPHASE-PROMOTING COMPLEX SUBUNIT 2"/>
    <property type="match status" value="1"/>
</dbReference>
<name>D8LNH8_ECTSI</name>
<evidence type="ECO:0000313" key="7">
    <source>
        <dbReference type="EMBL" id="CBN77335.1"/>
    </source>
</evidence>
<sequence length="296" mass="33817">MLADKLVGNLSYDTDKEVQNLELLKLRFGETSMHHCEIMVRDLEESKRVNANVQDRLAQRQTGEAQKEDARQHFWPHLLGEDMRLHPRMQDRLAAFGKAYSVIKNPRLLVWKKQLGVVELNLDFNGVERSFSVSPLHATLIMHFEGKAETWRLSDLAREVELPPSVVQKRMMLWVNQGVVSESNPGPVYRLVKDQTQNRSGGEGMESMVLEDNTEAAVSADANDAESDKIIVQFLTGMLTNFSKLPLDRIHNNLKMFMSGGDNKYDKSLPELQQLLWRLCSDGKLEHADGEYRLVK</sequence>
<dbReference type="GO" id="GO:0006511">
    <property type="term" value="P:ubiquitin-dependent protein catabolic process"/>
    <property type="evidence" value="ECO:0007669"/>
    <property type="project" value="InterPro"/>
</dbReference>
<keyword evidence="3" id="KW-0498">Mitosis</keyword>
<dbReference type="OrthoDB" id="5581181at2759"/>
<evidence type="ECO:0000256" key="3">
    <source>
        <dbReference type="ARBA" id="ARBA00022776"/>
    </source>
</evidence>
<dbReference type="Gene3D" id="1.20.1310.10">
    <property type="entry name" value="Cullin Repeats"/>
    <property type="match status" value="1"/>
</dbReference>
<dbReference type="InterPro" id="IPR014786">
    <property type="entry name" value="ANAPC2_C"/>
</dbReference>
<dbReference type="InterPro" id="IPR016158">
    <property type="entry name" value="Cullin_homology"/>
</dbReference>
<dbReference type="GO" id="GO:0005680">
    <property type="term" value="C:anaphase-promoting complex"/>
    <property type="evidence" value="ECO:0007669"/>
    <property type="project" value="TreeGrafter"/>
</dbReference>
<dbReference type="Pfam" id="PF26557">
    <property type="entry name" value="Cullin_AB"/>
    <property type="match status" value="1"/>
</dbReference>
<accession>D8LNH8</accession>
<dbReference type="SUPFAM" id="SSF75632">
    <property type="entry name" value="Cullin homology domain"/>
    <property type="match status" value="1"/>
</dbReference>
<dbReference type="Gene3D" id="1.10.10.10">
    <property type="entry name" value="Winged helix-like DNA-binding domain superfamily/Winged helix DNA-binding domain"/>
    <property type="match status" value="1"/>
</dbReference>
<evidence type="ECO:0000256" key="1">
    <source>
        <dbReference type="ARBA" id="ARBA00016068"/>
    </source>
</evidence>
<protein>
    <recommendedName>
        <fullName evidence="1">Anaphase-promoting complex subunit 2</fullName>
    </recommendedName>
</protein>
<dbReference type="eggNOG" id="KOG2165">
    <property type="taxonomic scope" value="Eukaryota"/>
</dbReference>
<dbReference type="STRING" id="2880.D8LNH8"/>
<evidence type="ECO:0000313" key="8">
    <source>
        <dbReference type="Proteomes" id="UP000002630"/>
    </source>
</evidence>
<dbReference type="GO" id="GO:0031625">
    <property type="term" value="F:ubiquitin protein ligase binding"/>
    <property type="evidence" value="ECO:0007669"/>
    <property type="project" value="InterPro"/>
</dbReference>
<dbReference type="GO" id="GO:0070979">
    <property type="term" value="P:protein K11-linked ubiquitination"/>
    <property type="evidence" value="ECO:0007669"/>
    <property type="project" value="TreeGrafter"/>
</dbReference>
<dbReference type="EMBL" id="FN649747">
    <property type="protein sequence ID" value="CBN77335.1"/>
    <property type="molecule type" value="Genomic_DNA"/>
</dbReference>
<proteinExistence type="inferred from homology"/>
<dbReference type="InParanoid" id="D8LNH8"/>
<evidence type="ECO:0000259" key="6">
    <source>
        <dbReference type="PROSITE" id="PS50069"/>
    </source>
</evidence>
<comment type="similarity">
    <text evidence="5">Belongs to the cullin family.</text>
</comment>
<keyword evidence="4" id="KW-0131">Cell cycle</keyword>
<dbReference type="PANTHER" id="PTHR45957">
    <property type="entry name" value="ANAPHASE-PROMOTING COMPLEX SUBUNIT 2"/>
    <property type="match status" value="1"/>
</dbReference>
<evidence type="ECO:0000256" key="2">
    <source>
        <dbReference type="ARBA" id="ARBA00022618"/>
    </source>
</evidence>
<feature type="domain" description="Cullin family profile" evidence="6">
    <location>
        <begin position="1"/>
        <end position="175"/>
    </location>
</feature>
<dbReference type="InterPro" id="IPR036388">
    <property type="entry name" value="WH-like_DNA-bd_sf"/>
</dbReference>
<dbReference type="Pfam" id="PF08672">
    <property type="entry name" value="ANAPC2"/>
    <property type="match status" value="1"/>
</dbReference>
<evidence type="ECO:0000256" key="4">
    <source>
        <dbReference type="ARBA" id="ARBA00023306"/>
    </source>
</evidence>
<dbReference type="InterPro" id="IPR036390">
    <property type="entry name" value="WH_DNA-bd_sf"/>
</dbReference>